<sequence length="377" mass="41320">MTYPFVTYPFGYLYPNEFVEPVVWLPTVFAYSLLISGADLLILAMVGYVLGRLKKAIPMLLIAGISFFATVLLGPLADLRNPDRATLMFVHPHLSPTEANPGVSLIALQGAVLWTTAFLLAAVFTLLYFSYPMYKKYLATRNPLYRVLSLGVSSEARYAAVGKALKVLALVTIIPLAFWAVYPATLFVMQTSNFVWNNWTLLPAIYFADVFLTATAIAILLHWAVRWGKPDREVLSPLLSIHGAAAMAVTALLLLQVAIWGNKFGGSFFYNSLQPIVEWIYYAVALFLVTFVLSAAAQRFTPLSLVVPITGFAGAVVNKWNIILNAQSVSKTGAGLMPVDVGHLLAEIPIMAAIVAFGVFILAVLSMIFPLELRGYE</sequence>
<keyword evidence="1" id="KW-1133">Transmembrane helix</keyword>
<feature type="transmembrane region" description="Helical" evidence="1">
    <location>
        <begin position="201"/>
        <end position="225"/>
    </location>
</feature>
<evidence type="ECO:0000256" key="1">
    <source>
        <dbReference type="SAM" id="Phobius"/>
    </source>
</evidence>
<accession>A3MWK1</accession>
<keyword evidence="3" id="KW-1185">Reference proteome</keyword>
<feature type="transmembrane region" description="Helical" evidence="1">
    <location>
        <begin position="111"/>
        <end position="131"/>
    </location>
</feature>
<feature type="transmembrane region" description="Helical" evidence="1">
    <location>
        <begin position="28"/>
        <end position="50"/>
    </location>
</feature>
<protein>
    <recommendedName>
        <fullName evidence="4">Polysulfide reductase NrfD</fullName>
    </recommendedName>
</protein>
<feature type="transmembrane region" description="Helical" evidence="1">
    <location>
        <begin position="57"/>
        <end position="77"/>
    </location>
</feature>
<dbReference type="Proteomes" id="UP000001431">
    <property type="component" value="Chromosome"/>
</dbReference>
<dbReference type="KEGG" id="pcl:Pcal_1600"/>
<evidence type="ECO:0000313" key="2">
    <source>
        <dbReference type="EMBL" id="ABO09018.1"/>
    </source>
</evidence>
<proteinExistence type="predicted"/>
<organism evidence="2 3">
    <name type="scientific">Pyrobaculum calidifontis (strain DSM 21063 / JCM 11548 / VA1)</name>
    <dbReference type="NCBI Taxonomy" id="410359"/>
    <lineage>
        <taxon>Archaea</taxon>
        <taxon>Thermoproteota</taxon>
        <taxon>Thermoprotei</taxon>
        <taxon>Thermoproteales</taxon>
        <taxon>Thermoproteaceae</taxon>
        <taxon>Pyrobaculum</taxon>
    </lineage>
</organism>
<reference evidence="2" key="1">
    <citation type="submission" date="2007-02" db="EMBL/GenBank/DDBJ databases">
        <title>Complete sequence of Pyrobaculum calidifontis JCM 11548.</title>
        <authorList>
            <consortium name="US DOE Joint Genome Institute"/>
            <person name="Copeland A."/>
            <person name="Lucas S."/>
            <person name="Lapidus A."/>
            <person name="Barry K."/>
            <person name="Glavina del Rio T."/>
            <person name="Dalin E."/>
            <person name="Tice H."/>
            <person name="Pitluck S."/>
            <person name="Chain P."/>
            <person name="Malfatti S."/>
            <person name="Shin M."/>
            <person name="Vergez L."/>
            <person name="Schmutz J."/>
            <person name="Larimer F."/>
            <person name="Land M."/>
            <person name="Hauser L."/>
            <person name="Kyrpides N."/>
            <person name="Mikhailova N."/>
            <person name="Cozen A.E."/>
            <person name="Fitz-Gibbon S.T."/>
            <person name="House C.H."/>
            <person name="Saltikov C."/>
            <person name="Lowe T.M."/>
            <person name="Richardson P."/>
        </authorList>
    </citation>
    <scope>NUCLEOTIDE SEQUENCE [LARGE SCALE GENOMIC DNA]</scope>
    <source>
        <strain evidence="2">JCM 11548</strain>
    </source>
</reference>
<dbReference type="STRING" id="410359.Pcal_1600"/>
<feature type="transmembrane region" description="Helical" evidence="1">
    <location>
        <begin position="237"/>
        <end position="259"/>
    </location>
</feature>
<dbReference type="HOGENOM" id="CLU_751463_0_0_2"/>
<gene>
    <name evidence="2" type="ordered locus">Pcal_1600</name>
</gene>
<evidence type="ECO:0008006" key="4">
    <source>
        <dbReference type="Google" id="ProtNLM"/>
    </source>
</evidence>
<name>A3MWK1_PYRCJ</name>
<dbReference type="EMBL" id="CP000561">
    <property type="protein sequence ID" value="ABO09018.1"/>
    <property type="molecule type" value="Genomic_DNA"/>
</dbReference>
<feature type="transmembrane region" description="Helical" evidence="1">
    <location>
        <begin position="344"/>
        <end position="369"/>
    </location>
</feature>
<dbReference type="GeneID" id="4909412"/>
<keyword evidence="1" id="KW-0472">Membrane</keyword>
<dbReference type="eggNOG" id="arCOG02024">
    <property type="taxonomic scope" value="Archaea"/>
</dbReference>
<feature type="transmembrane region" description="Helical" evidence="1">
    <location>
        <begin position="167"/>
        <end position="189"/>
    </location>
</feature>
<feature type="transmembrane region" description="Helical" evidence="1">
    <location>
        <begin position="279"/>
        <end position="296"/>
    </location>
</feature>
<evidence type="ECO:0000313" key="3">
    <source>
        <dbReference type="Proteomes" id="UP000001431"/>
    </source>
</evidence>
<dbReference type="RefSeq" id="WP_011850276.1">
    <property type="nucleotide sequence ID" value="NC_009073.1"/>
</dbReference>
<feature type="transmembrane region" description="Helical" evidence="1">
    <location>
        <begin position="303"/>
        <end position="324"/>
    </location>
</feature>
<keyword evidence="1" id="KW-0812">Transmembrane</keyword>
<dbReference type="AlphaFoldDB" id="A3MWK1"/>